<feature type="compositionally biased region" description="Basic residues" evidence="1">
    <location>
        <begin position="103"/>
        <end position="116"/>
    </location>
</feature>
<reference evidence="4" key="1">
    <citation type="journal article" date="2017" name="bioRxiv">
        <title>Comparative analysis of the genomes of Stylophora pistillata and Acropora digitifera provides evidence for extensive differences between species of corals.</title>
        <authorList>
            <person name="Voolstra C.R."/>
            <person name="Li Y."/>
            <person name="Liew Y.J."/>
            <person name="Baumgarten S."/>
            <person name="Zoccola D."/>
            <person name="Flot J.-F."/>
            <person name="Tambutte S."/>
            <person name="Allemand D."/>
            <person name="Aranda M."/>
        </authorList>
    </citation>
    <scope>NUCLEOTIDE SEQUENCE [LARGE SCALE GENOMIC DNA]</scope>
</reference>
<proteinExistence type="predicted"/>
<gene>
    <name evidence="3" type="primary">PGBD5</name>
    <name evidence="3" type="ORF">AWC38_SpisGene2137</name>
</gene>
<evidence type="ECO:0000256" key="1">
    <source>
        <dbReference type="SAM" id="MobiDB-lite"/>
    </source>
</evidence>
<dbReference type="PANTHER" id="PTHR46599">
    <property type="entry name" value="PIGGYBAC TRANSPOSABLE ELEMENT-DERIVED PROTEIN 4"/>
    <property type="match status" value="1"/>
</dbReference>
<protein>
    <submittedName>
        <fullName evidence="3">PiggyBac transposable element-derived protein 5</fullName>
    </submittedName>
</protein>
<dbReference type="AlphaFoldDB" id="A0A2B4SX24"/>
<feature type="compositionally biased region" description="Acidic residues" evidence="1">
    <location>
        <begin position="61"/>
        <end position="75"/>
    </location>
</feature>
<evidence type="ECO:0000259" key="2">
    <source>
        <dbReference type="Pfam" id="PF13843"/>
    </source>
</evidence>
<accession>A0A2B4SX24</accession>
<organism evidence="3 4">
    <name type="scientific">Stylophora pistillata</name>
    <name type="common">Smooth cauliflower coral</name>
    <dbReference type="NCBI Taxonomy" id="50429"/>
    <lineage>
        <taxon>Eukaryota</taxon>
        <taxon>Metazoa</taxon>
        <taxon>Cnidaria</taxon>
        <taxon>Anthozoa</taxon>
        <taxon>Hexacorallia</taxon>
        <taxon>Scleractinia</taxon>
        <taxon>Astrocoeniina</taxon>
        <taxon>Pocilloporidae</taxon>
        <taxon>Stylophora</taxon>
    </lineage>
</organism>
<dbReference type="Pfam" id="PF13843">
    <property type="entry name" value="DDE_Tnp_1_7"/>
    <property type="match status" value="1"/>
</dbReference>
<dbReference type="EMBL" id="LSMT01000016">
    <property type="protein sequence ID" value="PFX33078.1"/>
    <property type="molecule type" value="Genomic_DNA"/>
</dbReference>
<dbReference type="InterPro" id="IPR029526">
    <property type="entry name" value="PGBD"/>
</dbReference>
<evidence type="ECO:0000313" key="4">
    <source>
        <dbReference type="Proteomes" id="UP000225706"/>
    </source>
</evidence>
<feature type="compositionally biased region" description="Pro residues" evidence="1">
    <location>
        <begin position="134"/>
        <end position="145"/>
    </location>
</feature>
<evidence type="ECO:0000313" key="3">
    <source>
        <dbReference type="EMBL" id="PFX33078.1"/>
    </source>
</evidence>
<dbReference type="Proteomes" id="UP000225706">
    <property type="component" value="Unassembled WGS sequence"/>
</dbReference>
<dbReference type="STRING" id="50429.A0A2B4SX24"/>
<feature type="domain" description="PiggyBac transposable element-derived protein" evidence="2">
    <location>
        <begin position="160"/>
        <end position="528"/>
    </location>
</feature>
<sequence length="646" mass="74423">MACVYIPFDEVVARCTEGVPGEVFSDFSDETEGDISDRHESGSDSGVGEEESLPDPSSTFEDSDVESDTSNDDDTTRDQSPLRNVIGNRGRGRRGRIVQGRGRAGRGRACHGRVGRVGRPQDPELQWSRTYNPPADPPLPEPSPGPTQRYPNGAEIREGTVFDQMFTDEIWNLMVTETNRYHDQQAASEPNKHKRKWRPVTKEEMQAFIGIIIYMGIVKLPRITMYWSMDNLVHQESVSSVMTQTRLFQIWRYFQVADNARALPREDPNFDKIYRVRQFLDLVMTNAQHLYRLDRDVSIDETMVPHKGRLSFKQYIKNKPVRWGIKLWVLCEAKTGYVFKFQVYLGKEGGNVEHNLARRVVKHLIAPIEGKFHNLYMDNFYCNPHLFLELEPKKVLACGTVRPNRKGFPKDIVITSAAEKRMNRGDFLWRSHGNLVAMAWYDKRPVYLISTIHPPNSTGTPTTVQRRSQAGPREAIPCPPAQCAYQEYMGGVDLADQILQSFSVIRKSKKAWKKLFYYGLEVCLLNSFTIFKKVKQTPQDFLSYRLSIVRHLLEGKCFRGRPGRLPSRPLADVDALRLNKQYHSVPVEEKRRDCVVCAKIVSVQNLSRSMKSRTNTVCVTCDRKPLCILSHRNCWEKWHNLVEYWR</sequence>
<keyword evidence="4" id="KW-1185">Reference proteome</keyword>
<name>A0A2B4SX24_STYPI</name>
<comment type="caution">
    <text evidence="3">The sequence shown here is derived from an EMBL/GenBank/DDBJ whole genome shotgun (WGS) entry which is preliminary data.</text>
</comment>
<dbReference type="OrthoDB" id="5986539at2759"/>
<dbReference type="PANTHER" id="PTHR46599:SF3">
    <property type="entry name" value="PIGGYBAC TRANSPOSABLE ELEMENT-DERIVED PROTEIN 4"/>
    <property type="match status" value="1"/>
</dbReference>
<feature type="region of interest" description="Disordered" evidence="1">
    <location>
        <begin position="21"/>
        <end position="153"/>
    </location>
</feature>